<dbReference type="Pfam" id="PF15494">
    <property type="entry name" value="SRCR_2"/>
    <property type="match status" value="1"/>
</dbReference>
<dbReference type="InterPro" id="IPR009003">
    <property type="entry name" value="Peptidase_S1_PA"/>
</dbReference>
<dbReference type="PROSITE" id="PS50287">
    <property type="entry name" value="SRCR_2"/>
    <property type="match status" value="1"/>
</dbReference>
<dbReference type="CDD" id="cd00190">
    <property type="entry name" value="Tryp_SPc"/>
    <property type="match status" value="1"/>
</dbReference>
<dbReference type="Pfam" id="PF00089">
    <property type="entry name" value="Trypsin"/>
    <property type="match status" value="1"/>
</dbReference>
<feature type="region of interest" description="Disordered" evidence="8">
    <location>
        <begin position="1"/>
        <end position="42"/>
    </location>
</feature>
<dbReference type="PANTHER" id="PTHR24252:SF27">
    <property type="entry name" value="TRANSMEMBRANE PROTEASE SERINE 3-LIKE"/>
    <property type="match status" value="1"/>
</dbReference>
<dbReference type="Gene3D" id="2.40.10.10">
    <property type="entry name" value="Trypsin-like serine proteases"/>
    <property type="match status" value="1"/>
</dbReference>
<evidence type="ECO:0000256" key="5">
    <source>
        <dbReference type="ARBA" id="ARBA00023180"/>
    </source>
</evidence>
<keyword evidence="3" id="KW-0720">Serine protease</keyword>
<dbReference type="SUPFAM" id="SSF57424">
    <property type="entry name" value="LDL receptor-like module"/>
    <property type="match status" value="1"/>
</dbReference>
<keyword evidence="2" id="KW-0378">Hydrolase</keyword>
<dbReference type="SUPFAM" id="SSF50494">
    <property type="entry name" value="Trypsin-like serine proteases"/>
    <property type="match status" value="1"/>
</dbReference>
<keyword evidence="5" id="KW-0325">Glycoprotein</keyword>
<feature type="disulfide bond" evidence="6">
    <location>
        <begin position="128"/>
        <end position="140"/>
    </location>
</feature>
<evidence type="ECO:0000256" key="3">
    <source>
        <dbReference type="ARBA" id="ARBA00022825"/>
    </source>
</evidence>
<dbReference type="Gene3D" id="3.10.250.10">
    <property type="entry name" value="SRCR-like domain"/>
    <property type="match status" value="1"/>
</dbReference>
<dbReference type="InterPro" id="IPR002172">
    <property type="entry name" value="LDrepeatLR_classA_rpt"/>
</dbReference>
<dbReference type="InterPro" id="IPR001254">
    <property type="entry name" value="Trypsin_dom"/>
</dbReference>
<dbReference type="FunFam" id="2.40.10.10:FF:000068">
    <property type="entry name" value="transmembrane protease serine 2"/>
    <property type="match status" value="1"/>
</dbReference>
<evidence type="ECO:0000313" key="11">
    <source>
        <dbReference type="EMBL" id="KAF4118434.1"/>
    </source>
</evidence>
<comment type="caution">
    <text evidence="11">The sequence shown here is derived from an EMBL/GenBank/DDBJ whole genome shotgun (WGS) entry which is preliminary data.</text>
</comment>
<sequence length="469" mass="49941">MASSQTAGETERPVSQGGSRQERDAVEDSTESGALELVSVTEEDLPVVETPTTFNVSSFSSQNSHSSHFYDPDAQDPHVPVGLPAVTSAPLPVYKDHNILIPPAQECVCVFVTIMHWISFSPVGLKSCSGKFRCLSSVQCISRNAVCDGVEDCGNGEDELNCVRVSGRSSVLQVFSRGSWRTVCSEGWDSHLGSVACRQLGYNSYVSSTDVPISSIEAVFQNNLVALNINQTGLQDNFKIQNSSHLRKAQCTSGVVTAVKCIECGSRPAVSSRIVGGNVSRSGLVPWQVSLHYQNQLLCGGSVISERWILTAAHCVYGFAQPVLWGVYAGIIDQPLSGTGALSVEKIIYHANYRPGGLSYNIALMKLKLPLSFNNQIVPICLPSYGESFEDGQMCLISGWGATVDGGEASVSLHTAQVPLLSSRACHRLGLTSWNICVGFSEGGAGTCQRRTAGLSGVRVDIGGGSQLG</sequence>
<evidence type="ECO:0000256" key="1">
    <source>
        <dbReference type="ARBA" id="ARBA00022670"/>
    </source>
</evidence>
<dbReference type="Pfam" id="PF00057">
    <property type="entry name" value="Ldl_recept_a"/>
    <property type="match status" value="1"/>
</dbReference>
<dbReference type="GO" id="GO:0006508">
    <property type="term" value="P:proteolysis"/>
    <property type="evidence" value="ECO:0007669"/>
    <property type="project" value="UniProtKB-KW"/>
</dbReference>
<proteinExistence type="predicted"/>
<dbReference type="SMART" id="SM00202">
    <property type="entry name" value="SR"/>
    <property type="match status" value="1"/>
</dbReference>
<dbReference type="InterPro" id="IPR018114">
    <property type="entry name" value="TRYPSIN_HIS"/>
</dbReference>
<dbReference type="PROSITE" id="PS00134">
    <property type="entry name" value="TRYPSIN_HIS"/>
    <property type="match status" value="1"/>
</dbReference>
<dbReference type="InterPro" id="IPR001190">
    <property type="entry name" value="SRCR"/>
</dbReference>
<dbReference type="SMART" id="SM00192">
    <property type="entry name" value="LDLa"/>
    <property type="match status" value="1"/>
</dbReference>
<dbReference type="PRINTS" id="PR00722">
    <property type="entry name" value="CHYMOTRYPSIN"/>
</dbReference>
<keyword evidence="1" id="KW-0645">Protease</keyword>
<feature type="domain" description="SRCR" evidence="10">
    <location>
        <begin position="150"/>
        <end position="262"/>
    </location>
</feature>
<dbReference type="InterPro" id="IPR036772">
    <property type="entry name" value="SRCR-like_dom_sf"/>
</dbReference>
<dbReference type="PROSITE" id="PS50240">
    <property type="entry name" value="TRYPSIN_DOM"/>
    <property type="match status" value="1"/>
</dbReference>
<dbReference type="InterPro" id="IPR043504">
    <property type="entry name" value="Peptidase_S1_PA_chymotrypsin"/>
</dbReference>
<dbReference type="Proteomes" id="UP000579812">
    <property type="component" value="Unassembled WGS sequence"/>
</dbReference>
<dbReference type="InterPro" id="IPR036055">
    <property type="entry name" value="LDL_receptor-like_sf"/>
</dbReference>
<reference evidence="11 12" key="1">
    <citation type="submission" date="2020-04" db="EMBL/GenBank/DDBJ databases">
        <title>Chromosome-level genome assembly of a cyprinid fish Onychostoma macrolepis by integration of Nanopore Sequencing, Bionano and Hi-C technology.</title>
        <authorList>
            <person name="Wang D."/>
        </authorList>
    </citation>
    <scope>NUCLEOTIDE SEQUENCE [LARGE SCALE GENOMIC DNA]</scope>
    <source>
        <strain evidence="11">SWU-2019</strain>
        <tissue evidence="11">Muscle</tissue>
    </source>
</reference>
<name>A0A7J6DI21_9TELE</name>
<dbReference type="CDD" id="cd00112">
    <property type="entry name" value="LDLa"/>
    <property type="match status" value="1"/>
</dbReference>
<dbReference type="PROSITE" id="PS01209">
    <property type="entry name" value="LDLRA_1"/>
    <property type="match status" value="1"/>
</dbReference>
<keyword evidence="12" id="KW-1185">Reference proteome</keyword>
<accession>A0A7J6DI21</accession>
<evidence type="ECO:0000256" key="2">
    <source>
        <dbReference type="ARBA" id="ARBA00022801"/>
    </source>
</evidence>
<dbReference type="SUPFAM" id="SSF56487">
    <property type="entry name" value="SRCR-like"/>
    <property type="match status" value="1"/>
</dbReference>
<dbReference type="InterPro" id="IPR001314">
    <property type="entry name" value="Peptidase_S1A"/>
</dbReference>
<evidence type="ECO:0000259" key="9">
    <source>
        <dbReference type="PROSITE" id="PS50240"/>
    </source>
</evidence>
<dbReference type="GO" id="GO:0016020">
    <property type="term" value="C:membrane"/>
    <property type="evidence" value="ECO:0007669"/>
    <property type="project" value="InterPro"/>
</dbReference>
<evidence type="ECO:0000313" key="12">
    <source>
        <dbReference type="Proteomes" id="UP000579812"/>
    </source>
</evidence>
<evidence type="ECO:0000256" key="6">
    <source>
        <dbReference type="PROSITE-ProRule" id="PRU00124"/>
    </source>
</evidence>
<comment type="caution">
    <text evidence="7">Lacks conserved residue(s) required for the propagation of feature annotation.</text>
</comment>
<evidence type="ECO:0000259" key="10">
    <source>
        <dbReference type="PROSITE" id="PS50287"/>
    </source>
</evidence>
<evidence type="ECO:0000256" key="4">
    <source>
        <dbReference type="ARBA" id="ARBA00023157"/>
    </source>
</evidence>
<feature type="disulfide bond" evidence="6">
    <location>
        <begin position="147"/>
        <end position="162"/>
    </location>
</feature>
<gene>
    <name evidence="11" type="ORF">G5714_000485</name>
</gene>
<dbReference type="EMBL" id="JAAMOB010000001">
    <property type="protein sequence ID" value="KAF4118434.1"/>
    <property type="molecule type" value="Genomic_DNA"/>
</dbReference>
<dbReference type="AlphaFoldDB" id="A0A7J6DI21"/>
<evidence type="ECO:0000256" key="7">
    <source>
        <dbReference type="PROSITE-ProRule" id="PRU00196"/>
    </source>
</evidence>
<keyword evidence="4 6" id="KW-1015">Disulfide bond</keyword>
<dbReference type="SMART" id="SM00020">
    <property type="entry name" value="Tryp_SPc"/>
    <property type="match status" value="1"/>
</dbReference>
<dbReference type="PANTHER" id="PTHR24252">
    <property type="entry name" value="ACROSIN-RELATED"/>
    <property type="match status" value="1"/>
</dbReference>
<protein>
    <recommendedName>
        <fullName evidence="13">Transmembrane protease serine 3</fullName>
    </recommendedName>
</protein>
<dbReference type="PROSITE" id="PS50068">
    <property type="entry name" value="LDLRA_2"/>
    <property type="match status" value="1"/>
</dbReference>
<dbReference type="GO" id="GO:0004252">
    <property type="term" value="F:serine-type endopeptidase activity"/>
    <property type="evidence" value="ECO:0007669"/>
    <property type="project" value="InterPro"/>
</dbReference>
<dbReference type="InterPro" id="IPR023415">
    <property type="entry name" value="LDLR_class-A_CS"/>
</dbReference>
<feature type="domain" description="Peptidase S1" evidence="9">
    <location>
        <begin position="274"/>
        <end position="469"/>
    </location>
</feature>
<dbReference type="Gene3D" id="4.10.400.10">
    <property type="entry name" value="Low-density Lipoprotein Receptor"/>
    <property type="match status" value="1"/>
</dbReference>
<evidence type="ECO:0008006" key="13">
    <source>
        <dbReference type="Google" id="ProtNLM"/>
    </source>
</evidence>
<organism evidence="11 12">
    <name type="scientific">Onychostoma macrolepis</name>
    <dbReference type="NCBI Taxonomy" id="369639"/>
    <lineage>
        <taxon>Eukaryota</taxon>
        <taxon>Metazoa</taxon>
        <taxon>Chordata</taxon>
        <taxon>Craniata</taxon>
        <taxon>Vertebrata</taxon>
        <taxon>Euteleostomi</taxon>
        <taxon>Actinopterygii</taxon>
        <taxon>Neopterygii</taxon>
        <taxon>Teleostei</taxon>
        <taxon>Ostariophysi</taxon>
        <taxon>Cypriniformes</taxon>
        <taxon>Cyprinidae</taxon>
        <taxon>Acrossocheilinae</taxon>
        <taxon>Onychostoma</taxon>
    </lineage>
</organism>
<evidence type="ECO:0000256" key="8">
    <source>
        <dbReference type="SAM" id="MobiDB-lite"/>
    </source>
</evidence>